<evidence type="ECO:0000259" key="1">
    <source>
        <dbReference type="Pfam" id="PF24698"/>
    </source>
</evidence>
<accession>A0A075G3N5</accession>
<feature type="domain" description="DUF7662" evidence="1">
    <location>
        <begin position="11"/>
        <end position="82"/>
    </location>
</feature>
<dbReference type="EMBL" id="KF900530">
    <property type="protein sequence ID" value="AIE98228.1"/>
    <property type="molecule type" value="Genomic_DNA"/>
</dbReference>
<reference evidence="2" key="1">
    <citation type="journal article" date="2014" name="Genome Biol. Evol.">
        <title>Pangenome evidence for extensive interdomain horizontal transfer affecting lineage core and shell genes in uncultured planktonic thaumarchaeota and euryarchaeota.</title>
        <authorList>
            <person name="Deschamps P."/>
            <person name="Zivanovic Y."/>
            <person name="Moreira D."/>
            <person name="Rodriguez-Valera F."/>
            <person name="Lopez-Garcia P."/>
        </authorList>
    </citation>
    <scope>NUCLEOTIDE SEQUENCE</scope>
</reference>
<dbReference type="Pfam" id="PF24698">
    <property type="entry name" value="DUF7662"/>
    <property type="match status" value="1"/>
</dbReference>
<organism evidence="2">
    <name type="scientific">uncultured marine thaumarchaeote KM3_04_H06</name>
    <dbReference type="NCBI Taxonomy" id="1455967"/>
    <lineage>
        <taxon>Archaea</taxon>
        <taxon>Nitrososphaerota</taxon>
        <taxon>environmental samples</taxon>
    </lineage>
</organism>
<sequence>MGRTAPDYSPFTTCLYELHADEAEFSFSKIERILGHRLQQSAYKHKAWWSNSPTHLLMKQVLEVGWEKTKIDLRNKIVKFHRTGYPALVKLPKPGTKKPRKRGSVLTTKTILKMEDRFKFNRNNKLKRQTPDFTFDGKAIHFEHIVDDFASQISKGEIKIYNEASIQHELASFLRIIPNYEIQLERNVNYFKLNKKRFVKRDIDIVLFNKTKTRKFAIEIKYPTGNSGEPEQMYKFCEDLRFLEQLKESGFTGAFFLAITSNSRFWRNMRKRGSIYEKFRKEKELYGIIANPIRTSEAMVTLKGRHKINWLSINNFTRYFVVRI</sequence>
<dbReference type="AlphaFoldDB" id="A0A075G3N5"/>
<proteinExistence type="predicted"/>
<name>A0A075G3N5_9ARCH</name>
<evidence type="ECO:0000313" key="2">
    <source>
        <dbReference type="EMBL" id="AIE98228.1"/>
    </source>
</evidence>
<protein>
    <recommendedName>
        <fullName evidence="1">DUF7662 domain-containing protein</fullName>
    </recommendedName>
</protein>
<dbReference type="InterPro" id="IPR056079">
    <property type="entry name" value="DUF7662"/>
</dbReference>